<dbReference type="AlphaFoldDB" id="A0AA88KT50"/>
<feature type="compositionally biased region" description="Polar residues" evidence="1">
    <location>
        <begin position="1"/>
        <end position="14"/>
    </location>
</feature>
<feature type="compositionally biased region" description="Basic and acidic residues" evidence="1">
    <location>
        <begin position="17"/>
        <end position="31"/>
    </location>
</feature>
<sequence>MQRDTNANVTTGGTLHNIKEKIQHPFRHDTDSNITFPTHEQKKQFENQPTVGAGLGASDVKGTSTVTSSTLSGTTVPPSSGLTTGTSTLGTNIPRESEYDVNKKW</sequence>
<dbReference type="EMBL" id="PYSW02000001">
    <property type="protein sequence ID" value="KAG2394179.1"/>
    <property type="molecule type" value="Genomic_DNA"/>
</dbReference>
<evidence type="ECO:0000256" key="1">
    <source>
        <dbReference type="SAM" id="MobiDB-lite"/>
    </source>
</evidence>
<dbReference type="RefSeq" id="XP_044556073.1">
    <property type="nucleotide sequence ID" value="XM_044693527.1"/>
</dbReference>
<gene>
    <name evidence="2" type="ORF">C9374_003943</name>
</gene>
<feature type="region of interest" description="Disordered" evidence="1">
    <location>
        <begin position="1"/>
        <end position="105"/>
    </location>
</feature>
<evidence type="ECO:0000313" key="3">
    <source>
        <dbReference type="Proteomes" id="UP000816034"/>
    </source>
</evidence>
<dbReference type="GeneID" id="68096398"/>
<organism evidence="2 3">
    <name type="scientific">Naegleria lovaniensis</name>
    <name type="common">Amoeba</name>
    <dbReference type="NCBI Taxonomy" id="51637"/>
    <lineage>
        <taxon>Eukaryota</taxon>
        <taxon>Discoba</taxon>
        <taxon>Heterolobosea</taxon>
        <taxon>Tetramitia</taxon>
        <taxon>Eutetramitia</taxon>
        <taxon>Vahlkampfiidae</taxon>
        <taxon>Naegleria</taxon>
    </lineage>
</organism>
<name>A0AA88KT50_NAELO</name>
<comment type="caution">
    <text evidence="2">The sequence shown here is derived from an EMBL/GenBank/DDBJ whole genome shotgun (WGS) entry which is preliminary data.</text>
</comment>
<reference evidence="2 3" key="1">
    <citation type="journal article" date="2018" name="BMC Genomics">
        <title>The genome of Naegleria lovaniensis, the basis for a comparative approach to unravel pathogenicity factors of the human pathogenic amoeba N. fowleri.</title>
        <authorList>
            <person name="Liechti N."/>
            <person name="Schurch N."/>
            <person name="Bruggmann R."/>
            <person name="Wittwer M."/>
        </authorList>
    </citation>
    <scope>NUCLEOTIDE SEQUENCE [LARGE SCALE GENOMIC DNA]</scope>
    <source>
        <strain evidence="2 3">ATCC 30569</strain>
    </source>
</reference>
<keyword evidence="3" id="KW-1185">Reference proteome</keyword>
<dbReference type="Proteomes" id="UP000816034">
    <property type="component" value="Unassembled WGS sequence"/>
</dbReference>
<proteinExistence type="predicted"/>
<accession>A0AA88KT50</accession>
<evidence type="ECO:0000313" key="2">
    <source>
        <dbReference type="EMBL" id="KAG2394179.1"/>
    </source>
</evidence>
<protein>
    <submittedName>
        <fullName evidence="2">Uncharacterized protein</fullName>
    </submittedName>
</protein>
<feature type="compositionally biased region" description="Basic and acidic residues" evidence="1">
    <location>
        <begin position="95"/>
        <end position="105"/>
    </location>
</feature>
<feature type="compositionally biased region" description="Low complexity" evidence="1">
    <location>
        <begin position="62"/>
        <end position="91"/>
    </location>
</feature>